<dbReference type="EMBL" id="BRPK01000009">
    <property type="protein sequence ID" value="GLB40811.1"/>
    <property type="molecule type" value="Genomic_DNA"/>
</dbReference>
<evidence type="ECO:0000313" key="2">
    <source>
        <dbReference type="Proteomes" id="UP001063166"/>
    </source>
</evidence>
<organism evidence="1 2">
    <name type="scientific">Lyophyllum shimeji</name>
    <name type="common">Hon-shimeji</name>
    <name type="synonym">Tricholoma shimeji</name>
    <dbReference type="NCBI Taxonomy" id="47721"/>
    <lineage>
        <taxon>Eukaryota</taxon>
        <taxon>Fungi</taxon>
        <taxon>Dikarya</taxon>
        <taxon>Basidiomycota</taxon>
        <taxon>Agaricomycotina</taxon>
        <taxon>Agaricomycetes</taxon>
        <taxon>Agaricomycetidae</taxon>
        <taxon>Agaricales</taxon>
        <taxon>Tricholomatineae</taxon>
        <taxon>Lyophyllaceae</taxon>
        <taxon>Lyophyllum</taxon>
    </lineage>
</organism>
<dbReference type="InterPro" id="IPR032675">
    <property type="entry name" value="LRR_dom_sf"/>
</dbReference>
<reference evidence="1" key="1">
    <citation type="submission" date="2022-07" db="EMBL/GenBank/DDBJ databases">
        <title>The genome of Lyophyllum shimeji provides insight into the initial evolution of ectomycorrhizal fungal genome.</title>
        <authorList>
            <person name="Kobayashi Y."/>
            <person name="Shibata T."/>
            <person name="Hirakawa H."/>
            <person name="Shigenobu S."/>
            <person name="Nishiyama T."/>
            <person name="Yamada A."/>
            <person name="Hasebe M."/>
            <person name="Kawaguchi M."/>
        </authorList>
    </citation>
    <scope>NUCLEOTIDE SEQUENCE</scope>
    <source>
        <strain evidence="1">AT787</strain>
    </source>
</reference>
<dbReference type="Proteomes" id="UP001063166">
    <property type="component" value="Unassembled WGS sequence"/>
</dbReference>
<accession>A0A9P3US42</accession>
<gene>
    <name evidence="1" type="ORF">LshimejAT787_0900260</name>
</gene>
<evidence type="ECO:0008006" key="3">
    <source>
        <dbReference type="Google" id="ProtNLM"/>
    </source>
</evidence>
<dbReference type="AlphaFoldDB" id="A0A9P3US42"/>
<proteinExistence type="predicted"/>
<dbReference type="Gene3D" id="3.80.10.10">
    <property type="entry name" value="Ribonuclease Inhibitor"/>
    <property type="match status" value="1"/>
</dbReference>
<dbReference type="SUPFAM" id="SSF52047">
    <property type="entry name" value="RNI-like"/>
    <property type="match status" value="1"/>
</dbReference>
<comment type="caution">
    <text evidence="1">The sequence shown here is derived from an EMBL/GenBank/DDBJ whole genome shotgun (WGS) entry which is preliminary data.</text>
</comment>
<name>A0A9P3US42_LYOSH</name>
<evidence type="ECO:0000313" key="1">
    <source>
        <dbReference type="EMBL" id="GLB40811.1"/>
    </source>
</evidence>
<dbReference type="OrthoDB" id="2977329at2759"/>
<protein>
    <recommendedName>
        <fullName evidence="3">F-box domain-containing protein</fullName>
    </recommendedName>
</protein>
<keyword evidence="2" id="KW-1185">Reference proteome</keyword>
<sequence>MTLCLSLPFDILESIIEQIDDYHSLLQCTTVSHAFLYFGRKRLFRTIHLGADDAGLSCTRLLIILVDRPELLHHVRALHVDSPDEVLGKAFAPLLRHIAEGNHLRKFVMNMYGNLSWGELGPALQDSFRSLFKSTSLRTLCFQGQIPVDFPIELLATSPALTHLSISHYHSNNRYDASDAAIHAMLPSPSTESTASRPSLESLEIMGQFATRLVKYLAHPLSPIQLSQLRELRLMKLYDDVDASTAWEVIKAAASSLERLVWYDCSPYRPVLLESMQRLRFVELHGYTLLPRCKWLASLFMSERMPKSIESITLTFSAAWVGSRRMKVGEVDEVFMSKEHQLDGTLSALCDGRAFPCFRAIALRVLFERSVEIDPRERGRMKGRWFPELQSTGFLSGEILTTE</sequence>